<organism evidence="2 3">
    <name type="scientific">Sorangium cellulosum</name>
    <name type="common">Polyangium cellulosum</name>
    <dbReference type="NCBI Taxonomy" id="56"/>
    <lineage>
        <taxon>Bacteria</taxon>
        <taxon>Pseudomonadati</taxon>
        <taxon>Myxococcota</taxon>
        <taxon>Polyangia</taxon>
        <taxon>Polyangiales</taxon>
        <taxon>Polyangiaceae</taxon>
        <taxon>Sorangium</taxon>
    </lineage>
</organism>
<dbReference type="Proteomes" id="UP000295497">
    <property type="component" value="Chromosome"/>
</dbReference>
<proteinExistence type="predicted"/>
<gene>
    <name evidence="2" type="ORF">SOCE836_069910</name>
</gene>
<feature type="region of interest" description="Disordered" evidence="1">
    <location>
        <begin position="1"/>
        <end position="22"/>
    </location>
</feature>
<dbReference type="AlphaFoldDB" id="A0A4P2QWI3"/>
<evidence type="ECO:0000313" key="2">
    <source>
        <dbReference type="EMBL" id="AUX34814.1"/>
    </source>
</evidence>
<name>A0A4P2QWI3_SORCE</name>
<reference evidence="2 3" key="1">
    <citation type="submission" date="2015-09" db="EMBL/GenBank/DDBJ databases">
        <title>Sorangium comparison.</title>
        <authorList>
            <person name="Zaburannyi N."/>
            <person name="Bunk B."/>
            <person name="Overmann J."/>
            <person name="Mueller R."/>
        </authorList>
    </citation>
    <scope>NUCLEOTIDE SEQUENCE [LARGE SCALE GENOMIC DNA]</scope>
    <source>
        <strain evidence="2 3">So ce836</strain>
    </source>
</reference>
<sequence>MGDVSGGVRAPSPRRDGPSWAGRENLESFLAHARETYERSLPRYVEQAFRCYLRCGVFAHGFLRFHCDECGQDLLVA</sequence>
<dbReference type="EMBL" id="CP012672">
    <property type="protein sequence ID" value="AUX34814.1"/>
    <property type="molecule type" value="Genomic_DNA"/>
</dbReference>
<accession>A0A4P2QWI3</accession>
<protein>
    <submittedName>
        <fullName evidence="2">Uncharacterized protein</fullName>
    </submittedName>
</protein>
<evidence type="ECO:0000313" key="3">
    <source>
        <dbReference type="Proteomes" id="UP000295497"/>
    </source>
</evidence>
<evidence type="ECO:0000256" key="1">
    <source>
        <dbReference type="SAM" id="MobiDB-lite"/>
    </source>
</evidence>